<comment type="caution">
    <text evidence="1">The sequence shown here is derived from an EMBL/GenBank/DDBJ whole genome shotgun (WGS) entry which is preliminary data.</text>
</comment>
<evidence type="ECO:0000313" key="1">
    <source>
        <dbReference type="EMBL" id="RUS31852.1"/>
    </source>
</evidence>
<reference evidence="1 2" key="1">
    <citation type="journal article" date="2018" name="New Phytol.">
        <title>Phylogenomics of Endogonaceae and evolution of mycorrhizas within Mucoromycota.</title>
        <authorList>
            <person name="Chang Y."/>
            <person name="Desiro A."/>
            <person name="Na H."/>
            <person name="Sandor L."/>
            <person name="Lipzen A."/>
            <person name="Clum A."/>
            <person name="Barry K."/>
            <person name="Grigoriev I.V."/>
            <person name="Martin F.M."/>
            <person name="Stajich J.E."/>
            <person name="Smith M.E."/>
            <person name="Bonito G."/>
            <person name="Spatafora J.W."/>
        </authorList>
    </citation>
    <scope>NUCLEOTIDE SEQUENCE [LARGE SCALE GENOMIC DNA]</scope>
    <source>
        <strain evidence="1 2">AD002</strain>
    </source>
</reference>
<sequence>MDMDSALSLLLRTEDVLNSGENAESRAIIKELDHLPLAIDLAGAYMQKVPMTPTKFLENYKRSQKTYLDLKNVIKATGNKYAHTVLTVWKMSFDRVQDPLAINVLRAL</sequence>
<dbReference type="EMBL" id="RBNJ01002546">
    <property type="protein sequence ID" value="RUS31852.1"/>
    <property type="molecule type" value="Genomic_DNA"/>
</dbReference>
<proteinExistence type="predicted"/>
<organism evidence="1 2">
    <name type="scientific">Jimgerdemannia flammicorona</name>
    <dbReference type="NCBI Taxonomy" id="994334"/>
    <lineage>
        <taxon>Eukaryota</taxon>
        <taxon>Fungi</taxon>
        <taxon>Fungi incertae sedis</taxon>
        <taxon>Mucoromycota</taxon>
        <taxon>Mucoromycotina</taxon>
        <taxon>Endogonomycetes</taxon>
        <taxon>Endogonales</taxon>
        <taxon>Endogonaceae</taxon>
        <taxon>Jimgerdemannia</taxon>
    </lineage>
</organism>
<protein>
    <submittedName>
        <fullName evidence="1">Uncharacterized protein</fullName>
    </submittedName>
</protein>
<dbReference type="AlphaFoldDB" id="A0A433QPY8"/>
<dbReference type="Proteomes" id="UP000274822">
    <property type="component" value="Unassembled WGS sequence"/>
</dbReference>
<gene>
    <name evidence="1" type="ORF">BC938DRAFT_476920</name>
</gene>
<keyword evidence="2" id="KW-1185">Reference proteome</keyword>
<name>A0A433QPY8_9FUNG</name>
<evidence type="ECO:0000313" key="2">
    <source>
        <dbReference type="Proteomes" id="UP000274822"/>
    </source>
</evidence>
<accession>A0A433QPY8</accession>